<keyword evidence="1" id="KW-0472">Membrane</keyword>
<sequence length="80" mass="8764">MLDFLFYALLLVLALGSIILIASREPNPNKKRRSGALSGALGAFNEFYQPSAKEAAVIVEEQARARKQSGSEDKKKPQSK</sequence>
<organism evidence="2">
    <name type="scientific">freshwater metagenome</name>
    <dbReference type="NCBI Taxonomy" id="449393"/>
    <lineage>
        <taxon>unclassified sequences</taxon>
        <taxon>metagenomes</taxon>
        <taxon>ecological metagenomes</taxon>
    </lineage>
</organism>
<accession>A0A6J6I528</accession>
<dbReference type="EMBL" id="CAEZUR010000118">
    <property type="protein sequence ID" value="CAB4615828.1"/>
    <property type="molecule type" value="Genomic_DNA"/>
</dbReference>
<proteinExistence type="predicted"/>
<keyword evidence="1" id="KW-0812">Transmembrane</keyword>
<gene>
    <name evidence="2" type="ORF">UFOPK1843_01120</name>
</gene>
<reference evidence="2" key="1">
    <citation type="submission" date="2020-05" db="EMBL/GenBank/DDBJ databases">
        <authorList>
            <person name="Chiriac C."/>
            <person name="Salcher M."/>
            <person name="Ghai R."/>
            <person name="Kavagutti S V."/>
        </authorList>
    </citation>
    <scope>NUCLEOTIDE SEQUENCE</scope>
</reference>
<evidence type="ECO:0000256" key="1">
    <source>
        <dbReference type="SAM" id="Phobius"/>
    </source>
</evidence>
<evidence type="ECO:0000313" key="2">
    <source>
        <dbReference type="EMBL" id="CAB4615828.1"/>
    </source>
</evidence>
<feature type="transmembrane region" description="Helical" evidence="1">
    <location>
        <begin position="6"/>
        <end position="23"/>
    </location>
</feature>
<dbReference type="AlphaFoldDB" id="A0A6J6I528"/>
<protein>
    <submittedName>
        <fullName evidence="2">Unannotated protein</fullName>
    </submittedName>
</protein>
<keyword evidence="1" id="KW-1133">Transmembrane helix</keyword>
<name>A0A6J6I528_9ZZZZ</name>